<name>A0A6N6N172_9BACT</name>
<dbReference type="NCBIfam" id="NF007032">
    <property type="entry name" value="PRK09496.1-4"/>
    <property type="match status" value="1"/>
</dbReference>
<evidence type="ECO:0000256" key="3">
    <source>
        <dbReference type="ARBA" id="ARBA00022538"/>
    </source>
</evidence>
<dbReference type="PANTHER" id="PTHR43833:SF5">
    <property type="entry name" value="TRK SYSTEM POTASSIUM UPTAKE PROTEIN TRKA"/>
    <property type="match status" value="1"/>
</dbReference>
<keyword evidence="6" id="KW-0406">Ion transport</keyword>
<evidence type="ECO:0000256" key="6">
    <source>
        <dbReference type="ARBA" id="ARBA00023065"/>
    </source>
</evidence>
<feature type="domain" description="RCK C-terminal" evidence="8">
    <location>
        <begin position="142"/>
        <end position="227"/>
    </location>
</feature>
<evidence type="ECO:0000256" key="1">
    <source>
        <dbReference type="ARBA" id="ARBA00017378"/>
    </source>
</evidence>
<keyword evidence="4" id="KW-0630">Potassium</keyword>
<feature type="domain" description="RCK C-terminal" evidence="8">
    <location>
        <begin position="368"/>
        <end position="449"/>
    </location>
</feature>
<dbReference type="NCBIfam" id="NF007031">
    <property type="entry name" value="PRK09496.1-2"/>
    <property type="match status" value="1"/>
</dbReference>
<keyword evidence="3" id="KW-0633">Potassium transport</keyword>
<dbReference type="Pfam" id="PF02254">
    <property type="entry name" value="TrkA_N"/>
    <property type="match status" value="2"/>
</dbReference>
<dbReference type="Gene3D" id="3.30.70.1450">
    <property type="entry name" value="Regulator of K+ conductance, C-terminal domain"/>
    <property type="match status" value="2"/>
</dbReference>
<dbReference type="EMBL" id="WAIE01000005">
    <property type="protein sequence ID" value="KAB1441122.1"/>
    <property type="molecule type" value="Genomic_DNA"/>
</dbReference>
<dbReference type="PRINTS" id="PR00335">
    <property type="entry name" value="KUPTAKETRKA"/>
</dbReference>
<dbReference type="InterPro" id="IPR036721">
    <property type="entry name" value="RCK_C_sf"/>
</dbReference>
<dbReference type="Proteomes" id="UP000438699">
    <property type="component" value="Unassembled WGS sequence"/>
</dbReference>
<feature type="domain" description="RCK N-terminal" evidence="7">
    <location>
        <begin position="231"/>
        <end position="348"/>
    </location>
</feature>
<feature type="domain" description="RCK N-terminal" evidence="7">
    <location>
        <begin position="1"/>
        <end position="122"/>
    </location>
</feature>
<comment type="caution">
    <text evidence="9">The sequence shown here is derived from an EMBL/GenBank/DDBJ whole genome shotgun (WGS) entry which is preliminary data.</text>
</comment>
<dbReference type="SUPFAM" id="SSF116726">
    <property type="entry name" value="TrkA C-terminal domain-like"/>
    <property type="match status" value="2"/>
</dbReference>
<dbReference type="PANTHER" id="PTHR43833">
    <property type="entry name" value="POTASSIUM CHANNEL PROTEIN 2-RELATED-RELATED"/>
    <property type="match status" value="1"/>
</dbReference>
<accession>A0A6N6N172</accession>
<reference evidence="9 10" key="1">
    <citation type="journal article" date="2017" name="Int. J. Syst. Evol. Microbiol.">
        <title>Desulfovibrio senegalensis sp. nov., a mesophilic sulfate reducer isolated from marine sediment.</title>
        <authorList>
            <person name="Thioye A."/>
            <person name="Gam Z.B.A."/>
            <person name="Mbengue M."/>
            <person name="Cayol J.L."/>
            <person name="Joseph-Bartoli M."/>
            <person name="Toure-Kane C."/>
            <person name="Labat M."/>
        </authorList>
    </citation>
    <scope>NUCLEOTIDE SEQUENCE [LARGE SCALE GENOMIC DNA]</scope>
    <source>
        <strain evidence="9 10">DSM 101509</strain>
    </source>
</reference>
<keyword evidence="10" id="KW-1185">Reference proteome</keyword>
<keyword evidence="2" id="KW-0813">Transport</keyword>
<gene>
    <name evidence="9" type="primary">trkA</name>
    <name evidence="9" type="ORF">F8A88_11865</name>
</gene>
<protein>
    <recommendedName>
        <fullName evidence="1">Trk system potassium uptake protein TrkA</fullName>
    </recommendedName>
</protein>
<dbReference type="RefSeq" id="WP_151151377.1">
    <property type="nucleotide sequence ID" value="NZ_WAIE01000005.1"/>
</dbReference>
<dbReference type="Gene3D" id="3.40.50.720">
    <property type="entry name" value="NAD(P)-binding Rossmann-like Domain"/>
    <property type="match status" value="2"/>
</dbReference>
<dbReference type="NCBIfam" id="NF007041">
    <property type="entry name" value="PRK09496.3-4"/>
    <property type="match status" value="1"/>
</dbReference>
<evidence type="ECO:0000259" key="8">
    <source>
        <dbReference type="PROSITE" id="PS51202"/>
    </source>
</evidence>
<evidence type="ECO:0000256" key="4">
    <source>
        <dbReference type="ARBA" id="ARBA00022958"/>
    </source>
</evidence>
<organism evidence="9 10">
    <name type="scientific">Pseudodesulfovibrio senegalensis</name>
    <dbReference type="NCBI Taxonomy" id="1721087"/>
    <lineage>
        <taxon>Bacteria</taxon>
        <taxon>Pseudomonadati</taxon>
        <taxon>Thermodesulfobacteriota</taxon>
        <taxon>Desulfovibrionia</taxon>
        <taxon>Desulfovibrionales</taxon>
        <taxon>Desulfovibrionaceae</taxon>
    </lineage>
</organism>
<sequence>MRIIIVGAGEVGFHISRRLAVENKEVVVVDRSADALKRVAEATDVQTIEGSGCSPQVLSDAGVEGADILLAVTDSDEVNILSCFYANRLSPKTTKLARLRSADYTNHSELLTGDGLNIAKIINPDQEVVDSILRLMSVPGAMEISEFAQGKIRLSGINLPDQSPLIGTRLLNLREHIGDVPLVIAAIVRDNTLIIPSGADEVRQGDVVYLAYDIKDQEDILERLGVTAEPLRKVLIIGGGNIGYKLAKSLDNKFYHTRILEQDPRRCDWLSERLDRPIVLMGNGTDQEVLSQENVGDLDLVIAVTGDEETNILSCVLAKSLGTKSTITRINNFAYMPLIEPIGIDHLVCPRLSAINSLLHFIRRGQVISTASIKGEEAEALEAIAQENSEIVGKPIMDLGFPRGCLVLCFQRGDEVVIPRGDTVIEPQDRLIILSTRQNIPKVEKALDVKMEFF</sequence>
<dbReference type="NCBIfam" id="NF007039">
    <property type="entry name" value="PRK09496.3-2"/>
    <property type="match status" value="1"/>
</dbReference>
<dbReference type="InterPro" id="IPR006036">
    <property type="entry name" value="K_uptake_TrkA"/>
</dbReference>
<dbReference type="InterPro" id="IPR003148">
    <property type="entry name" value="RCK_N"/>
</dbReference>
<evidence type="ECO:0000259" key="7">
    <source>
        <dbReference type="PROSITE" id="PS51201"/>
    </source>
</evidence>
<proteinExistence type="predicted"/>
<evidence type="ECO:0000313" key="9">
    <source>
        <dbReference type="EMBL" id="KAB1441122.1"/>
    </source>
</evidence>
<dbReference type="InterPro" id="IPR036291">
    <property type="entry name" value="NAD(P)-bd_dom_sf"/>
</dbReference>
<dbReference type="InterPro" id="IPR006037">
    <property type="entry name" value="RCK_C"/>
</dbReference>
<evidence type="ECO:0000313" key="10">
    <source>
        <dbReference type="Proteomes" id="UP000438699"/>
    </source>
</evidence>
<dbReference type="GO" id="GO:0015079">
    <property type="term" value="F:potassium ion transmembrane transporter activity"/>
    <property type="evidence" value="ECO:0007669"/>
    <property type="project" value="InterPro"/>
</dbReference>
<evidence type="ECO:0000256" key="2">
    <source>
        <dbReference type="ARBA" id="ARBA00022448"/>
    </source>
</evidence>
<keyword evidence="5" id="KW-0520">NAD</keyword>
<dbReference type="AlphaFoldDB" id="A0A6N6N172"/>
<evidence type="ECO:0000256" key="5">
    <source>
        <dbReference type="ARBA" id="ARBA00023027"/>
    </source>
</evidence>
<dbReference type="GO" id="GO:0005886">
    <property type="term" value="C:plasma membrane"/>
    <property type="evidence" value="ECO:0007669"/>
    <property type="project" value="InterPro"/>
</dbReference>
<dbReference type="PROSITE" id="PS51201">
    <property type="entry name" value="RCK_N"/>
    <property type="match status" value="2"/>
</dbReference>
<dbReference type="InterPro" id="IPR050721">
    <property type="entry name" value="Trk_Ktr_HKT_K-transport"/>
</dbReference>
<dbReference type="Pfam" id="PF02080">
    <property type="entry name" value="TrkA_C"/>
    <property type="match status" value="2"/>
</dbReference>
<dbReference type="SUPFAM" id="SSF51735">
    <property type="entry name" value="NAD(P)-binding Rossmann-fold domains"/>
    <property type="match status" value="2"/>
</dbReference>
<dbReference type="PROSITE" id="PS51202">
    <property type="entry name" value="RCK_C"/>
    <property type="match status" value="2"/>
</dbReference>
<dbReference type="OrthoDB" id="9775180at2"/>